<sequence>MKRAECASTNCKNRAEKGWIYCEECFKKVWNERAELVKAAQARASLL</sequence>
<organism evidence="1">
    <name type="scientific">marine sediment metagenome</name>
    <dbReference type="NCBI Taxonomy" id="412755"/>
    <lineage>
        <taxon>unclassified sequences</taxon>
        <taxon>metagenomes</taxon>
        <taxon>ecological metagenomes</taxon>
    </lineage>
</organism>
<accession>A0A0F9UU77</accession>
<comment type="caution">
    <text evidence="1">The sequence shown here is derived from an EMBL/GenBank/DDBJ whole genome shotgun (WGS) entry which is preliminary data.</text>
</comment>
<gene>
    <name evidence="1" type="ORF">LCGC14_0488680</name>
</gene>
<reference evidence="1" key="1">
    <citation type="journal article" date="2015" name="Nature">
        <title>Complex archaea that bridge the gap between prokaryotes and eukaryotes.</title>
        <authorList>
            <person name="Spang A."/>
            <person name="Saw J.H."/>
            <person name="Jorgensen S.L."/>
            <person name="Zaremba-Niedzwiedzka K."/>
            <person name="Martijn J."/>
            <person name="Lind A.E."/>
            <person name="van Eijk R."/>
            <person name="Schleper C."/>
            <person name="Guy L."/>
            <person name="Ettema T.J."/>
        </authorList>
    </citation>
    <scope>NUCLEOTIDE SEQUENCE</scope>
</reference>
<name>A0A0F9UU77_9ZZZZ</name>
<evidence type="ECO:0000313" key="1">
    <source>
        <dbReference type="EMBL" id="KKN64736.1"/>
    </source>
</evidence>
<dbReference type="AlphaFoldDB" id="A0A0F9UU77"/>
<dbReference type="EMBL" id="LAZR01000545">
    <property type="protein sequence ID" value="KKN64736.1"/>
    <property type="molecule type" value="Genomic_DNA"/>
</dbReference>
<protein>
    <submittedName>
        <fullName evidence="1">Uncharacterized protein</fullName>
    </submittedName>
</protein>
<proteinExistence type="predicted"/>